<evidence type="ECO:0000256" key="2">
    <source>
        <dbReference type="ARBA" id="ARBA00004496"/>
    </source>
</evidence>
<dbReference type="InterPro" id="IPR012337">
    <property type="entry name" value="RNaseH-like_sf"/>
</dbReference>
<dbReference type="Gene3D" id="1.10.150.870">
    <property type="match status" value="1"/>
</dbReference>
<keyword evidence="3 13" id="KW-0963">Cytoplasm</keyword>
<accession>A0ABV1FDK4</accession>
<keyword evidence="9 13" id="KW-0269">Exonuclease</keyword>
<feature type="domain" description="Polymerase/histidinol phosphatase N-terminal" evidence="16">
    <location>
        <begin position="397"/>
        <end position="465"/>
    </location>
</feature>
<dbReference type="SMART" id="SM00481">
    <property type="entry name" value="POLIIIAc"/>
    <property type="match status" value="1"/>
</dbReference>
<proteinExistence type="inferred from homology"/>
<evidence type="ECO:0000256" key="5">
    <source>
        <dbReference type="ARBA" id="ARBA00022695"/>
    </source>
</evidence>
<dbReference type="RefSeq" id="WP_349163672.1">
    <property type="nucleotide sequence ID" value="NZ_JBBMFE010000002.1"/>
</dbReference>
<dbReference type="InterPro" id="IPR004805">
    <property type="entry name" value="DnaE2/DnaE/PolC"/>
</dbReference>
<dbReference type="InterPro" id="IPR012340">
    <property type="entry name" value="NA-bd_OB-fold"/>
</dbReference>
<dbReference type="InterPro" id="IPR036397">
    <property type="entry name" value="RNaseH_sf"/>
</dbReference>
<evidence type="ECO:0000256" key="4">
    <source>
        <dbReference type="ARBA" id="ARBA00022679"/>
    </source>
</evidence>
<evidence type="ECO:0000259" key="16">
    <source>
        <dbReference type="SMART" id="SM00481"/>
    </source>
</evidence>
<keyword evidence="10 13" id="KW-0239">DNA-directed DNA polymerase</keyword>
<dbReference type="Gene3D" id="3.30.420.10">
    <property type="entry name" value="Ribonuclease H-like superfamily/Ribonuclease H"/>
    <property type="match status" value="1"/>
</dbReference>
<evidence type="ECO:0000313" key="18">
    <source>
        <dbReference type="Proteomes" id="UP001438008"/>
    </source>
</evidence>
<evidence type="ECO:0000256" key="12">
    <source>
        <dbReference type="ARBA" id="ARBA00049244"/>
    </source>
</evidence>
<evidence type="ECO:0000256" key="8">
    <source>
        <dbReference type="ARBA" id="ARBA00022801"/>
    </source>
</evidence>
<dbReference type="Gene3D" id="2.40.50.140">
    <property type="entry name" value="Nucleic acid-binding proteins"/>
    <property type="match status" value="1"/>
</dbReference>
<dbReference type="HAMAP" id="MF_00356">
    <property type="entry name" value="DNApol_PolC"/>
    <property type="match status" value="1"/>
</dbReference>
<reference evidence="17 18" key="1">
    <citation type="submission" date="2024-03" db="EMBL/GenBank/DDBJ databases">
        <title>Human intestinal bacterial collection.</title>
        <authorList>
            <person name="Pauvert C."/>
            <person name="Hitch T.C.A."/>
            <person name="Clavel T."/>
        </authorList>
    </citation>
    <scope>NUCLEOTIDE SEQUENCE [LARGE SCALE GENOMIC DNA]</scope>
    <source>
        <strain evidence="17 18">CLA-AA-H132</strain>
    </source>
</reference>
<evidence type="ECO:0000256" key="10">
    <source>
        <dbReference type="ARBA" id="ARBA00022932"/>
    </source>
</evidence>
<dbReference type="Gene3D" id="3.20.20.140">
    <property type="entry name" value="Metal-dependent hydrolases"/>
    <property type="match status" value="2"/>
</dbReference>
<dbReference type="PANTHER" id="PTHR32294">
    <property type="entry name" value="DNA POLYMERASE III SUBUNIT ALPHA"/>
    <property type="match status" value="1"/>
</dbReference>
<keyword evidence="8 13" id="KW-0378">Hydrolase</keyword>
<dbReference type="Gene3D" id="3.30.1900.20">
    <property type="match status" value="2"/>
</dbReference>
<dbReference type="InterPro" id="IPR006308">
    <property type="entry name" value="Pol_III_a_PolC-type_gram_pos"/>
</dbReference>
<dbReference type="EC" id="2.7.7.7" evidence="13"/>
<evidence type="ECO:0000256" key="11">
    <source>
        <dbReference type="ARBA" id="ARBA00025611"/>
    </source>
</evidence>
<dbReference type="InterPro" id="IPR004013">
    <property type="entry name" value="PHP_dom"/>
</dbReference>
<dbReference type="InterPro" id="IPR011708">
    <property type="entry name" value="DNA_pol3_alpha_NTPase_dom"/>
</dbReference>
<dbReference type="Pfam" id="PF14579">
    <property type="entry name" value="HHH_6"/>
    <property type="match status" value="1"/>
</dbReference>
<dbReference type="InterPro" id="IPR013520">
    <property type="entry name" value="Ribonucl_H"/>
</dbReference>
<evidence type="ECO:0000256" key="6">
    <source>
        <dbReference type="ARBA" id="ARBA00022705"/>
    </source>
</evidence>
<evidence type="ECO:0000256" key="7">
    <source>
        <dbReference type="ARBA" id="ARBA00022722"/>
    </source>
</evidence>
<evidence type="ECO:0000256" key="9">
    <source>
        <dbReference type="ARBA" id="ARBA00022839"/>
    </source>
</evidence>
<keyword evidence="6 13" id="KW-0235">DNA replication</keyword>
<dbReference type="Pfam" id="PF01336">
    <property type="entry name" value="tRNA_anti-codon"/>
    <property type="match status" value="1"/>
</dbReference>
<dbReference type="CDD" id="cd06127">
    <property type="entry name" value="DEDDh"/>
    <property type="match status" value="1"/>
</dbReference>
<dbReference type="Proteomes" id="UP001438008">
    <property type="component" value="Unassembled WGS sequence"/>
</dbReference>
<evidence type="ECO:0000256" key="3">
    <source>
        <dbReference type="ARBA" id="ARBA00022490"/>
    </source>
</evidence>
<dbReference type="InterPro" id="IPR044923">
    <property type="entry name" value="PolC_middle_finger_sf"/>
</dbReference>
<evidence type="ECO:0000256" key="14">
    <source>
        <dbReference type="SAM" id="MobiDB-lite"/>
    </source>
</evidence>
<dbReference type="InterPro" id="IPR006054">
    <property type="entry name" value="DnaQ"/>
</dbReference>
<dbReference type="NCBIfam" id="TIGR00573">
    <property type="entry name" value="dnaq"/>
    <property type="match status" value="1"/>
</dbReference>
<dbReference type="CDD" id="cd04484">
    <property type="entry name" value="polC_OBF"/>
    <property type="match status" value="1"/>
</dbReference>
<evidence type="ECO:0000256" key="1">
    <source>
        <dbReference type="ARBA" id="ARBA00003452"/>
    </source>
</evidence>
<dbReference type="Pfam" id="PF07733">
    <property type="entry name" value="DNA_pol3_alpha"/>
    <property type="match status" value="1"/>
</dbReference>
<feature type="compositionally biased region" description="Basic and acidic residues" evidence="14">
    <location>
        <begin position="225"/>
        <end position="235"/>
    </location>
</feature>
<dbReference type="Pfam" id="PF17657">
    <property type="entry name" value="DNA_pol3_finger"/>
    <property type="match status" value="1"/>
</dbReference>
<comment type="function">
    <text evidence="1 13">Required for replicative DNA synthesis. This DNA polymerase also exhibits 3' to 5' exonuclease activity.</text>
</comment>
<dbReference type="EMBL" id="JBBMFE010000002">
    <property type="protein sequence ID" value="MEQ2471432.1"/>
    <property type="molecule type" value="Genomic_DNA"/>
</dbReference>
<dbReference type="PANTHER" id="PTHR32294:SF5">
    <property type="entry name" value="DNA POLYMERASE III POLC-TYPE"/>
    <property type="match status" value="1"/>
</dbReference>
<protein>
    <recommendedName>
        <fullName evidence="13">DNA polymerase III PolC-type</fullName>
        <shortName evidence="13">PolIII</shortName>
        <ecNumber evidence="13">2.7.7.7</ecNumber>
    </recommendedName>
</protein>
<evidence type="ECO:0000256" key="13">
    <source>
        <dbReference type="HAMAP-Rule" id="MF_00356"/>
    </source>
</evidence>
<dbReference type="Pfam" id="PF02811">
    <property type="entry name" value="PHP"/>
    <property type="match status" value="1"/>
</dbReference>
<dbReference type="CDD" id="cd07435">
    <property type="entry name" value="PHP_PolIIIA_POLC"/>
    <property type="match status" value="1"/>
</dbReference>
<dbReference type="SUPFAM" id="SSF53098">
    <property type="entry name" value="Ribonuclease H-like"/>
    <property type="match status" value="1"/>
</dbReference>
<dbReference type="NCBIfam" id="TIGR01405">
    <property type="entry name" value="polC_Gram_pos"/>
    <property type="match status" value="1"/>
</dbReference>
<comment type="caution">
    <text evidence="17">The sequence shown here is derived from an EMBL/GenBank/DDBJ whole genome shotgun (WGS) entry which is preliminary data.</text>
</comment>
<dbReference type="InterPro" id="IPR004365">
    <property type="entry name" value="NA-bd_OB_tRNA"/>
</dbReference>
<dbReference type="NCBIfam" id="NF001688">
    <property type="entry name" value="PRK00448.1"/>
    <property type="match status" value="1"/>
</dbReference>
<evidence type="ECO:0000259" key="15">
    <source>
        <dbReference type="SMART" id="SM00479"/>
    </source>
</evidence>
<comment type="catalytic activity">
    <reaction evidence="12 13">
        <text>DNA(n) + a 2'-deoxyribonucleoside 5'-triphosphate = DNA(n+1) + diphosphate</text>
        <dbReference type="Rhea" id="RHEA:22508"/>
        <dbReference type="Rhea" id="RHEA-COMP:17339"/>
        <dbReference type="Rhea" id="RHEA-COMP:17340"/>
        <dbReference type="ChEBI" id="CHEBI:33019"/>
        <dbReference type="ChEBI" id="CHEBI:61560"/>
        <dbReference type="ChEBI" id="CHEBI:173112"/>
        <dbReference type="EC" id="2.7.7.7"/>
    </reaction>
</comment>
<dbReference type="Pfam" id="PF00929">
    <property type="entry name" value="RNase_T"/>
    <property type="match status" value="1"/>
</dbReference>
<feature type="domain" description="Exonuclease" evidence="15">
    <location>
        <begin position="482"/>
        <end position="647"/>
    </location>
</feature>
<feature type="region of interest" description="Disordered" evidence="14">
    <location>
        <begin position="213"/>
        <end position="235"/>
    </location>
</feature>
<dbReference type="InterPro" id="IPR040982">
    <property type="entry name" value="DNA_pol3_finger"/>
</dbReference>
<sequence length="1507" mass="169165">MVKMFAEVFPPLHVEKGLSDLLEQVQVEKVTSNRAKNFIRVYLVSGKLIHKEQLFQLEKTLKRQLFGNADITVKILERYELSGQYNPETLMGLYKDSILFELRNYSMLEYNLFRSAKISFLESNVLKMELTKTTLGEDAADELIRILYKIFTERCGLDVKIRVEFVDKKEEKKRRSGRADVEKQAEALNAAMWAAKQAADAAESAENAESADGKIAAAGGAGSPDRAKVEKKTAAKADGGKKNFGNFGKSEYAYGKTLRSGGGFRSRGAGNNPDVLYGRDFDDSEITDLVQVIGEMGEVVIHGQVTGWDEREIRGEKTIVTITVTDYTDTIRIKIFEKNDEMEAFREKVKQGSFIKLKGLTAMDRFDNELTISSVTGIKKSSDFRTPRTDNSELKRVELHCHTKMSDMDGVSDVKSIIKRAKSWGHTAIAVTDHGVVQAYPDASHSLEKGDNFKVIYGVEGYLVDDLKDIVTDAAGQSLDDTYVVFDIETTGFSAENDRIIEIGAVRVEKGEISDKFSVFVNPQLPIPFEIEKLTGISDEMVMNEPAIEEILPQFLDFCKGAVMVAHNAGFDMSFIRKNSERQGLPCEFTVVDTVALARILLPQLNRYKLDNVAKALNVSLENHHRAVDDAGCTAEIFVKFVQMLKERDIFDLNGVNQMSILDADAIKKLPSHHVIILAKNEIGRVNLYRMVSWSHLDYFARVPRIPKSVLQKHREGLIVGSACEAGELYQALVRSAPDVEIARLVNFYDYLEIQPLGNNEFMLRGERPTFESKDDLIRLNKKIVSLGEQFHKPVVATCDVHFLNPEDEVYRRIIMAGKGFKDADDQAPLYLRTTEEMLAEFEYLGSDKAEEVVITNTNKIADMIERISPVRPDKCPPVIENSDQTLRDICYEKAHSIYGEELPQVVTERLEKELHSIISNGFAVMYIIAQKLVWKSNADGYLVGSRGSVGSSFVATMAGITEVNPLPPHYYCPACHYSDFESEEVRKYAGAAGCDMPDKNCPVCGGPLKKEGFDIPFETFLGFKGDKEPDIDLNFSGDYQSKAHKYTEVIFGTGQTFRAGTIGTLADKTAFGYVKNYYEERGQHKRNCEIDRIVQGCVGVRRSTGQHPGGIVVLPHGEEIHSFTPIQHPANDMTTDIITTHFDYHSIDHNLLKLDILGHDDPTMIRMLEDLTGLDAKTIPLDDQGVMSLFKNTEALGIRPEDIDGCPLGCLGIPEFGTDFVIQMVCDAKPQSFSDLIRISGLSHGTDVWLNNAQRFIKEGKATISTAICTRDDIMLYLIHQGVEPSLSFTIMESVRKGKGLKPEWIDAMKAEGVEDWYIESCKMIKYMFPKAHAAAYVMMAWRIAYCKINYPLAYYAAYFSIRASAFSYELMCQGKERLAYYMADYKRRSDSLSKKEQDSMKDMHIVQEMYARGFEFWPIDIYKAKAHHFQIIDGKLMPALSTIEGLGDKAADQLEAAAKDGPFLSRDDLRTRSKLSKTVIDFMGDLGLLGDLPESNQLSLFDYVS</sequence>
<keyword evidence="5 13" id="KW-0548">Nucleotidyltransferase</keyword>
<dbReference type="InterPro" id="IPR029460">
    <property type="entry name" value="DNAPol_HHH"/>
</dbReference>
<keyword evidence="18" id="KW-1185">Reference proteome</keyword>
<dbReference type="InterPro" id="IPR003141">
    <property type="entry name" value="Pol/His_phosphatase_N"/>
</dbReference>
<keyword evidence="4 13" id="KW-0808">Transferase</keyword>
<dbReference type="SMART" id="SM00479">
    <property type="entry name" value="EXOIII"/>
    <property type="match status" value="1"/>
</dbReference>
<dbReference type="Pfam" id="PF14480">
    <property type="entry name" value="DNA_pol3_a_NI"/>
    <property type="match status" value="1"/>
</dbReference>
<dbReference type="Gene3D" id="1.10.150.700">
    <property type="entry name" value="PolC, middle finger domain"/>
    <property type="match status" value="2"/>
</dbReference>
<organism evidence="17 18">
    <name type="scientific">Laedolimicola intestinihominis</name>
    <dbReference type="NCBI Taxonomy" id="3133166"/>
    <lineage>
        <taxon>Bacteria</taxon>
        <taxon>Bacillati</taxon>
        <taxon>Bacillota</taxon>
        <taxon>Clostridia</taxon>
        <taxon>Lachnospirales</taxon>
        <taxon>Lachnospiraceae</taxon>
        <taxon>Laedolimicola</taxon>
    </lineage>
</organism>
<dbReference type="GO" id="GO:0003887">
    <property type="term" value="F:DNA-directed DNA polymerase activity"/>
    <property type="evidence" value="ECO:0007669"/>
    <property type="project" value="UniProtKB-EC"/>
</dbReference>
<keyword evidence="7 13" id="KW-0540">Nuclease</keyword>
<comment type="similarity">
    <text evidence="13">Belongs to the DNA polymerase type-C family. PolC subfamily.</text>
</comment>
<comment type="subcellular location">
    <subcellularLocation>
        <location evidence="2 13">Cytoplasm</location>
    </subcellularLocation>
</comment>
<comment type="function">
    <text evidence="11">DNA polymerase III is a complex, multichain enzyme responsible for most of the replicative synthesis in bacteria. This DNA polymerase also exhibits 3' to 5' exonuclease activity. The alpha chain is the DNA polymerase.</text>
</comment>
<gene>
    <name evidence="13" type="primary">polC</name>
    <name evidence="17" type="ORF">WMO29_02800</name>
</gene>
<name>A0ABV1FDK4_9FIRM</name>
<evidence type="ECO:0000313" key="17">
    <source>
        <dbReference type="EMBL" id="MEQ2471432.1"/>
    </source>
</evidence>
<dbReference type="InterPro" id="IPR028112">
    <property type="entry name" value="DNA_PolC-type_N_I"/>
</dbReference>